<dbReference type="InterPro" id="IPR027443">
    <property type="entry name" value="IPNS-like_sf"/>
</dbReference>
<dbReference type="GO" id="GO:0016491">
    <property type="term" value="F:oxidoreductase activity"/>
    <property type="evidence" value="ECO:0007669"/>
    <property type="project" value="UniProtKB-KW"/>
</dbReference>
<keyword evidence="7" id="KW-1185">Reference proteome</keyword>
<dbReference type="AlphaFoldDB" id="A0AAU9NTY3"/>
<protein>
    <recommendedName>
        <fullName evidence="5">Isopenicillin N synthase-like Fe(2+) 2OG dioxygenase domain-containing protein</fullName>
    </recommendedName>
</protein>
<dbReference type="SUPFAM" id="SSF51197">
    <property type="entry name" value="Clavaminate synthase-like"/>
    <property type="match status" value="1"/>
</dbReference>
<gene>
    <name evidence="6" type="ORF">LVIROSA_LOCUS27462</name>
</gene>
<feature type="domain" description="Isopenicillin N synthase-like Fe(2+) 2OG dioxygenase" evidence="5">
    <location>
        <begin position="117"/>
        <end position="185"/>
    </location>
</feature>
<proteinExistence type="inferred from homology"/>
<comment type="caution">
    <text evidence="6">The sequence shown here is derived from an EMBL/GenBank/DDBJ whole genome shotgun (WGS) entry which is preliminary data.</text>
</comment>
<keyword evidence="4" id="KW-0408">Iron</keyword>
<dbReference type="EMBL" id="CAKMRJ010005412">
    <property type="protein sequence ID" value="CAH1441397.1"/>
    <property type="molecule type" value="Genomic_DNA"/>
</dbReference>
<dbReference type="Proteomes" id="UP001157418">
    <property type="component" value="Unassembled WGS sequence"/>
</dbReference>
<evidence type="ECO:0000313" key="6">
    <source>
        <dbReference type="EMBL" id="CAH1441397.1"/>
    </source>
</evidence>
<keyword evidence="3" id="KW-0560">Oxidoreductase</keyword>
<evidence type="ECO:0000256" key="1">
    <source>
        <dbReference type="ARBA" id="ARBA00008056"/>
    </source>
</evidence>
<dbReference type="GO" id="GO:0046872">
    <property type="term" value="F:metal ion binding"/>
    <property type="evidence" value="ECO:0007669"/>
    <property type="project" value="UniProtKB-KW"/>
</dbReference>
<name>A0AAU9NTY3_9ASTR</name>
<organism evidence="6 7">
    <name type="scientific">Lactuca virosa</name>
    <dbReference type="NCBI Taxonomy" id="75947"/>
    <lineage>
        <taxon>Eukaryota</taxon>
        <taxon>Viridiplantae</taxon>
        <taxon>Streptophyta</taxon>
        <taxon>Embryophyta</taxon>
        <taxon>Tracheophyta</taxon>
        <taxon>Spermatophyta</taxon>
        <taxon>Magnoliopsida</taxon>
        <taxon>eudicotyledons</taxon>
        <taxon>Gunneridae</taxon>
        <taxon>Pentapetalae</taxon>
        <taxon>asterids</taxon>
        <taxon>campanulids</taxon>
        <taxon>Asterales</taxon>
        <taxon>Asteraceae</taxon>
        <taxon>Cichorioideae</taxon>
        <taxon>Cichorieae</taxon>
        <taxon>Lactucinae</taxon>
        <taxon>Lactuca</taxon>
    </lineage>
</organism>
<evidence type="ECO:0000313" key="7">
    <source>
        <dbReference type="Proteomes" id="UP001157418"/>
    </source>
</evidence>
<evidence type="ECO:0000256" key="2">
    <source>
        <dbReference type="ARBA" id="ARBA00022723"/>
    </source>
</evidence>
<evidence type="ECO:0000259" key="5">
    <source>
        <dbReference type="Pfam" id="PF03171"/>
    </source>
</evidence>
<dbReference type="Gene3D" id="2.60.120.330">
    <property type="entry name" value="B-lactam Antibiotic, Isopenicillin N Synthase, Chain"/>
    <property type="match status" value="1"/>
</dbReference>
<dbReference type="PANTHER" id="PTHR10209:SF874">
    <property type="entry name" value="2-OXOGLUTARATE (2OG) AND FE(II)-DEPENDENT OXYGENASE SUPERFAMILY PROTEIN"/>
    <property type="match status" value="1"/>
</dbReference>
<dbReference type="InterPro" id="IPR044861">
    <property type="entry name" value="IPNS-like_FE2OG_OXY"/>
</dbReference>
<comment type="similarity">
    <text evidence="1">Belongs to the iron/ascorbate-dependent oxidoreductase family.</text>
</comment>
<accession>A0AAU9NTY3</accession>
<dbReference type="Pfam" id="PF03171">
    <property type="entry name" value="2OG-FeII_Oxy"/>
    <property type="match status" value="1"/>
</dbReference>
<reference evidence="6 7" key="1">
    <citation type="submission" date="2022-01" db="EMBL/GenBank/DDBJ databases">
        <authorList>
            <person name="Xiong W."/>
            <person name="Schranz E."/>
        </authorList>
    </citation>
    <scope>NUCLEOTIDE SEQUENCE [LARGE SCALE GENOMIC DNA]</scope>
</reference>
<keyword evidence="2" id="KW-0479">Metal-binding</keyword>
<evidence type="ECO:0000256" key="4">
    <source>
        <dbReference type="ARBA" id="ARBA00023004"/>
    </source>
</evidence>
<sequence length="226" mass="25132">MLKEARELPKEHQPLIPTGADLKWQYMWRIGPRPSTTRFQDLNSDHIIPEGFPEWEQTMDSWGYKLMSAVEAVAEMAAIGFGLPKDAFTSLLQNGPHLLSPTGGDLGSHGKEGTVFAGYHYDLNFLTIHYRSKFPGLYIWLRNGEKVEVKVPEGCLLIQTGKQLEWVTAGDCIAGLHEVVVTNKTIEASKTSKSKPLESIVNVVLCYIIGCCDEAPWPLCKLASCL</sequence>
<dbReference type="PANTHER" id="PTHR10209">
    <property type="entry name" value="OXIDOREDUCTASE, 2OG-FE II OXYGENASE FAMILY PROTEIN"/>
    <property type="match status" value="1"/>
</dbReference>
<evidence type="ECO:0000256" key="3">
    <source>
        <dbReference type="ARBA" id="ARBA00023002"/>
    </source>
</evidence>